<accession>A0A4Q1CFG3</accession>
<dbReference type="RefSeq" id="WP_129132177.1">
    <property type="nucleotide sequence ID" value="NZ_SDHW01000006.1"/>
</dbReference>
<dbReference type="AlphaFoldDB" id="A0A4Q1CFG3"/>
<organism evidence="2 3">
    <name type="scientific">Lacibacter luteus</name>
    <dbReference type="NCBI Taxonomy" id="2508719"/>
    <lineage>
        <taxon>Bacteria</taxon>
        <taxon>Pseudomonadati</taxon>
        <taxon>Bacteroidota</taxon>
        <taxon>Chitinophagia</taxon>
        <taxon>Chitinophagales</taxon>
        <taxon>Chitinophagaceae</taxon>
        <taxon>Lacibacter</taxon>
    </lineage>
</organism>
<feature type="domain" description="Secretion system C-terminal sorting" evidence="1">
    <location>
        <begin position="582"/>
        <end position="657"/>
    </location>
</feature>
<dbReference type="OrthoDB" id="1490051at2"/>
<keyword evidence="3" id="KW-1185">Reference proteome</keyword>
<protein>
    <submittedName>
        <fullName evidence="2">T9SS type A sorting domain-containing protein</fullName>
    </submittedName>
</protein>
<name>A0A4Q1CFG3_9BACT</name>
<evidence type="ECO:0000313" key="2">
    <source>
        <dbReference type="EMBL" id="RXK58377.1"/>
    </source>
</evidence>
<reference evidence="2 3" key="1">
    <citation type="submission" date="2019-01" db="EMBL/GenBank/DDBJ databases">
        <title>Lacibacter sp. strain TTM-7.</title>
        <authorList>
            <person name="Chen W.-M."/>
        </authorList>
    </citation>
    <scope>NUCLEOTIDE SEQUENCE [LARGE SCALE GENOMIC DNA]</scope>
    <source>
        <strain evidence="2 3">TTM-7</strain>
    </source>
</reference>
<dbReference type="NCBIfam" id="TIGR04183">
    <property type="entry name" value="Por_Secre_tail"/>
    <property type="match status" value="1"/>
</dbReference>
<proteinExistence type="predicted"/>
<dbReference type="EMBL" id="SDHW01000006">
    <property type="protein sequence ID" value="RXK58377.1"/>
    <property type="molecule type" value="Genomic_DNA"/>
</dbReference>
<sequence length="659" mass="67300">MKPVWPILICLSLTVFLIPQKSGGQTISGVINSYYEPTAIIYYGTHNSQSYSGITLQSIAGLASGDRVLIIQMKGASITSTDNSSFGNITSIGNAGKYEFSSICGFLNNTIVLSNHLLHTYDVSSVQVVRVPVYTNVTVTGTLRAGEWDPATETGGVIALEATGTVTLNAAISADSAGFKGGGLFVNTTDRCGEETAYYYSLAQSSGSNLGGSPKGEGIAYYISSREYGRGKQSNGGGGANVDNTGGGGGSNYGTGGNGGQKSNSFWCSANTVGLGGVALNSYGYPASVTATSTANKIFLGGGGGSGEMNNIYDVATGIGEGTPGGDGGGIVFIKAATLTGNGYTISANGAQGVNPVLPVKTEAAGDGGGGGGAGGVVILNVSNFSGNLSVQASGANGSNAGFQNACPGPGGGGGGGVIWSSGSLPGTVTTNVTGGASGIIKNAPSHNPPCEGSANGAVAGSNGLIQSGYVAPQGNISINCSILPLDLLKQFTGKRNNQLIQLNWSLINAEQVKKVVLEKKTGNGAFISVTEQQLPVENGFYVDEINAAPVTYRLLLFASDGAVQYSKHLFFDAAKNASFNLYPNPVSDKVTVQLPVNTKGKTIIAITDVNGKQLLQQEILIQPSQTILELSLKQLPVGIYQIRLVNNGQQFIAKLIRQ</sequence>
<evidence type="ECO:0000259" key="1">
    <source>
        <dbReference type="Pfam" id="PF18962"/>
    </source>
</evidence>
<evidence type="ECO:0000313" key="3">
    <source>
        <dbReference type="Proteomes" id="UP000290204"/>
    </source>
</evidence>
<dbReference type="InterPro" id="IPR026444">
    <property type="entry name" value="Secre_tail"/>
</dbReference>
<dbReference type="Pfam" id="PF18962">
    <property type="entry name" value="Por_Secre_tail"/>
    <property type="match status" value="1"/>
</dbReference>
<gene>
    <name evidence="2" type="ORF">ESA94_17200</name>
</gene>
<dbReference type="Proteomes" id="UP000290204">
    <property type="component" value="Unassembled WGS sequence"/>
</dbReference>
<comment type="caution">
    <text evidence="2">The sequence shown here is derived from an EMBL/GenBank/DDBJ whole genome shotgun (WGS) entry which is preliminary data.</text>
</comment>